<evidence type="ECO:0008006" key="3">
    <source>
        <dbReference type="Google" id="ProtNLM"/>
    </source>
</evidence>
<dbReference type="PANTHER" id="PTHR35332">
    <property type="entry name" value="REGULATION OF ENOLASE PROTEIN 1"/>
    <property type="match status" value="1"/>
</dbReference>
<organism evidence="1 2">
    <name type="scientific">Friedmanniomyces simplex</name>
    <dbReference type="NCBI Taxonomy" id="329884"/>
    <lineage>
        <taxon>Eukaryota</taxon>
        <taxon>Fungi</taxon>
        <taxon>Dikarya</taxon>
        <taxon>Ascomycota</taxon>
        <taxon>Pezizomycotina</taxon>
        <taxon>Dothideomycetes</taxon>
        <taxon>Dothideomycetidae</taxon>
        <taxon>Mycosphaerellales</taxon>
        <taxon>Teratosphaeriaceae</taxon>
        <taxon>Friedmanniomyces</taxon>
    </lineage>
</organism>
<proteinExistence type="predicted"/>
<dbReference type="EMBL" id="NAJQ01000234">
    <property type="protein sequence ID" value="TKA74213.1"/>
    <property type="molecule type" value="Genomic_DNA"/>
</dbReference>
<dbReference type="OrthoDB" id="42525at2759"/>
<protein>
    <recommendedName>
        <fullName evidence="3">Beta-xylosidase C-terminal Concanavalin A-like domain-containing protein</fullName>
    </recommendedName>
</protein>
<sequence length="216" mass="23437">MPPPPTWHAANGAILPQNTSTKFTITAPPKTDIWRPNSTPSADVLNAPYLYTTLTPTTFTRLRAKVTVPWKTQFDQGGLLLAFPSPSPASSDGGEDGHGQNWRWIKAGIEFFEGKPALGVVATDRFSDWSLAPMPGPSPAQQQSAEFEAVRDGTTLWVYVIVDGERRALREVKWAFVGVEEGAEVRVGVYAAKPTPDEGDEEGRGIEVGFSGLVLE</sequence>
<dbReference type="PANTHER" id="PTHR35332:SF2">
    <property type="entry name" value="REGULATION OF ENOLASE PROTEIN 1"/>
    <property type="match status" value="1"/>
</dbReference>
<gene>
    <name evidence="1" type="ORF">B0A55_06297</name>
</gene>
<dbReference type="Pfam" id="PF07081">
    <property type="entry name" value="DUF1349"/>
    <property type="match status" value="1"/>
</dbReference>
<accession>A0A4U0XFU0</accession>
<dbReference type="STRING" id="329884.A0A4U0XFU0"/>
<keyword evidence="2" id="KW-1185">Reference proteome</keyword>
<dbReference type="AlphaFoldDB" id="A0A4U0XFU0"/>
<name>A0A4U0XFU0_9PEZI</name>
<comment type="caution">
    <text evidence="1">The sequence shown here is derived from an EMBL/GenBank/DDBJ whole genome shotgun (WGS) entry which is preliminary data.</text>
</comment>
<dbReference type="Gene3D" id="2.60.120.200">
    <property type="match status" value="1"/>
</dbReference>
<dbReference type="Proteomes" id="UP000309340">
    <property type="component" value="Unassembled WGS sequence"/>
</dbReference>
<evidence type="ECO:0000313" key="2">
    <source>
        <dbReference type="Proteomes" id="UP000309340"/>
    </source>
</evidence>
<dbReference type="InterPro" id="IPR009784">
    <property type="entry name" value="DUF1349"/>
</dbReference>
<reference evidence="1 2" key="1">
    <citation type="submission" date="2017-03" db="EMBL/GenBank/DDBJ databases">
        <title>Genomes of endolithic fungi from Antarctica.</title>
        <authorList>
            <person name="Coleine C."/>
            <person name="Masonjones S."/>
            <person name="Stajich J.E."/>
        </authorList>
    </citation>
    <scope>NUCLEOTIDE SEQUENCE [LARGE SCALE GENOMIC DNA]</scope>
    <source>
        <strain evidence="1 2">CCFEE 5184</strain>
    </source>
</reference>
<evidence type="ECO:0000313" key="1">
    <source>
        <dbReference type="EMBL" id="TKA74213.1"/>
    </source>
</evidence>